<evidence type="ECO:0000313" key="11">
    <source>
        <dbReference type="Proteomes" id="UP000198242"/>
    </source>
</evidence>
<feature type="domain" description="Transposase putative helix-turn-helix" evidence="9">
    <location>
        <begin position="4"/>
        <end position="43"/>
    </location>
</feature>
<dbReference type="OrthoDB" id="6230307at2"/>
<keyword evidence="4" id="KW-0862">Zinc</keyword>
<reference evidence="11" key="1">
    <citation type="submission" date="2016-06" db="EMBL/GenBank/DDBJ databases">
        <authorList>
            <person name="Varghese N."/>
            <person name="Submissions Spin"/>
        </authorList>
    </citation>
    <scope>NUCLEOTIDE SEQUENCE [LARGE SCALE GENOMIC DNA]</scope>
    <source>
        <strain evidence="11">DSM 43909</strain>
    </source>
</reference>
<evidence type="ECO:0000259" key="9">
    <source>
        <dbReference type="Pfam" id="PF12323"/>
    </source>
</evidence>
<dbReference type="Pfam" id="PF01385">
    <property type="entry name" value="OrfB_IS605"/>
    <property type="match status" value="1"/>
</dbReference>
<protein>
    <submittedName>
        <fullName evidence="10">Putative transposase</fullName>
    </submittedName>
</protein>
<evidence type="ECO:0000256" key="2">
    <source>
        <dbReference type="ARBA" id="ARBA00022578"/>
    </source>
</evidence>
<keyword evidence="11" id="KW-1185">Reference proteome</keyword>
<feature type="domain" description="Cas12f1-like TNB" evidence="8">
    <location>
        <begin position="310"/>
        <end position="376"/>
    </location>
</feature>
<evidence type="ECO:0000256" key="3">
    <source>
        <dbReference type="ARBA" id="ARBA00022723"/>
    </source>
</evidence>
<dbReference type="PANTHER" id="PTHR36172:SF1">
    <property type="entry name" value="RESOLVASE-RELATED"/>
    <property type="match status" value="1"/>
</dbReference>
<evidence type="ECO:0000256" key="4">
    <source>
        <dbReference type="ARBA" id="ARBA00022833"/>
    </source>
</evidence>
<dbReference type="PANTHER" id="PTHR36172">
    <property type="match status" value="1"/>
</dbReference>
<dbReference type="RefSeq" id="WP_089007608.1">
    <property type="nucleotide sequence ID" value="NZ_LT607411.1"/>
</dbReference>
<dbReference type="NCBIfam" id="NF040570">
    <property type="entry name" value="guided_TnpB"/>
    <property type="match status" value="1"/>
</dbReference>
<dbReference type="InterPro" id="IPR010095">
    <property type="entry name" value="Cas12f1-like_TNB"/>
</dbReference>
<dbReference type="GO" id="GO:0046872">
    <property type="term" value="F:metal ion binding"/>
    <property type="evidence" value="ECO:0007669"/>
    <property type="project" value="UniProtKB-KW"/>
</dbReference>
<comment type="similarity">
    <text evidence="1">In the C-terminal section; belongs to the transposase 35 family.</text>
</comment>
<evidence type="ECO:0000256" key="5">
    <source>
        <dbReference type="ARBA" id="ARBA00023125"/>
    </source>
</evidence>
<dbReference type="InterPro" id="IPR001959">
    <property type="entry name" value="Transposase"/>
</dbReference>
<keyword evidence="3" id="KW-0479">Metal-binding</keyword>
<dbReference type="Proteomes" id="UP000198242">
    <property type="component" value="Chromosome I"/>
</dbReference>
<gene>
    <name evidence="10" type="ORF">GA0074695_4001</name>
</gene>
<dbReference type="GO" id="GO:0003677">
    <property type="term" value="F:DNA binding"/>
    <property type="evidence" value="ECO:0007669"/>
    <property type="project" value="UniProtKB-KW"/>
</dbReference>
<name>A0A1C4Y9Z7_MICVI</name>
<dbReference type="EMBL" id="LT607411">
    <property type="protein sequence ID" value="SCF17535.1"/>
    <property type="molecule type" value="Genomic_DNA"/>
</dbReference>
<evidence type="ECO:0000313" key="10">
    <source>
        <dbReference type="EMBL" id="SCF17535.1"/>
    </source>
</evidence>
<evidence type="ECO:0000256" key="6">
    <source>
        <dbReference type="ARBA" id="ARBA00023172"/>
    </source>
</evidence>
<keyword evidence="5" id="KW-0238">DNA-binding</keyword>
<dbReference type="Pfam" id="PF07282">
    <property type="entry name" value="Cas12f1-like_TNB"/>
    <property type="match status" value="1"/>
</dbReference>
<keyword evidence="2" id="KW-0815">Transposition</keyword>
<dbReference type="GO" id="GO:0006310">
    <property type="term" value="P:DNA recombination"/>
    <property type="evidence" value="ECO:0007669"/>
    <property type="project" value="UniProtKB-KW"/>
</dbReference>
<evidence type="ECO:0000256" key="1">
    <source>
        <dbReference type="ARBA" id="ARBA00008761"/>
    </source>
</evidence>
<evidence type="ECO:0000259" key="7">
    <source>
        <dbReference type="Pfam" id="PF01385"/>
    </source>
</evidence>
<dbReference type="Pfam" id="PF12323">
    <property type="entry name" value="HTH_OrfB_IS605"/>
    <property type="match status" value="1"/>
</dbReference>
<proteinExistence type="inferred from homology"/>
<sequence length="405" mass="45210">MFTGRRYLLAFTPEQAVYAETVGAICRAVWNTALEQRREYRRRGSWITYNEQARQVAEAKKDPDCAWLAEAPSHVLQQTLRDLDGACRTHGTWKVRWRSKARTAPSFRFPDAKQIAVRRLNRRWGEVRLPKFGPVRFRWTRPLGGTIRNATVCLDGGRWYISFCVEDGVTEAAPNGKPPVGVDRGVAVAIARSDGGLDDRSFVTPGEAVRLKRLQQRLSRSLRVHGRNRASKRRDKVRAEISRLNARIRHRRADFVTQQAVQLVRDHGLVVVEGLRITNMTASARGTLEQPGRNVRQKAALNRAILSKGWGGFLLKLEHAARYHGAKIEKVNPAYTSQTCHACKHIAAESRESQAVFRCVACGHQDHADVNAAKNILAAGLAVTGRGDLAVGRSVKRQPPATLAA</sequence>
<dbReference type="InterPro" id="IPR021027">
    <property type="entry name" value="Transposase_put_HTH"/>
</dbReference>
<organism evidence="10 11">
    <name type="scientific">Micromonospora viridifaciens</name>
    <dbReference type="NCBI Taxonomy" id="1881"/>
    <lineage>
        <taxon>Bacteria</taxon>
        <taxon>Bacillati</taxon>
        <taxon>Actinomycetota</taxon>
        <taxon>Actinomycetes</taxon>
        <taxon>Micromonosporales</taxon>
        <taxon>Micromonosporaceae</taxon>
        <taxon>Micromonospora</taxon>
    </lineage>
</organism>
<dbReference type="AlphaFoldDB" id="A0A1C4Y9Z7"/>
<dbReference type="InterPro" id="IPR051491">
    <property type="entry name" value="Recombinase/Transposase-rel"/>
</dbReference>
<dbReference type="GO" id="GO:0032196">
    <property type="term" value="P:transposition"/>
    <property type="evidence" value="ECO:0007669"/>
    <property type="project" value="UniProtKB-KW"/>
</dbReference>
<feature type="domain" description="Probable transposase IS891/IS1136/IS1341" evidence="7">
    <location>
        <begin position="162"/>
        <end position="282"/>
    </location>
</feature>
<keyword evidence="6" id="KW-0233">DNA recombination</keyword>
<accession>A0A1C4Y9Z7</accession>
<evidence type="ECO:0000259" key="8">
    <source>
        <dbReference type="Pfam" id="PF07282"/>
    </source>
</evidence>